<dbReference type="RefSeq" id="WP_311193656.1">
    <property type="nucleotide sequence ID" value="NZ_CP115541.1"/>
</dbReference>
<dbReference type="Gene3D" id="3.10.180.10">
    <property type="entry name" value="2,3-Dihydroxybiphenyl 1,2-Dioxygenase, domain 1"/>
    <property type="match status" value="1"/>
</dbReference>
<dbReference type="EMBL" id="CP115541">
    <property type="protein sequence ID" value="WNH54565.1"/>
    <property type="molecule type" value="Genomic_DNA"/>
</dbReference>
<feature type="domain" description="VOC" evidence="1">
    <location>
        <begin position="7"/>
        <end position="131"/>
    </location>
</feature>
<sequence>MKLTNEQMIFVNLPVEDLERSKSFYTALGYTLNPTFSNDDGACIVISEHIFVMVLRKPFFETFISKPIADTHATAAVINALSATSREAVDAQLEKALKAGGTEPQPPRDYGFMYQRSFQDPDGHLWEVAHMDMDAAPG</sequence>
<dbReference type="PANTHER" id="PTHR36503">
    <property type="entry name" value="BLR2520 PROTEIN"/>
    <property type="match status" value="1"/>
</dbReference>
<evidence type="ECO:0000313" key="2">
    <source>
        <dbReference type="EMBL" id="WNH54565.1"/>
    </source>
</evidence>
<dbReference type="Pfam" id="PF22677">
    <property type="entry name" value="Ble-like_N"/>
    <property type="match status" value="1"/>
</dbReference>
<dbReference type="InterPro" id="IPR053863">
    <property type="entry name" value="Glyoxy/Ble-like_N"/>
</dbReference>
<reference evidence="2 3" key="1">
    <citation type="submission" date="2022-12" db="EMBL/GenBank/DDBJ databases">
        <title>Two new species, Stenotrophomonas aracearum and Stenotrophomonas oahuensis, isolated from Anthurium (Araceae family) in Hawaii.</title>
        <authorList>
            <person name="Chunag S.C."/>
            <person name="Dobhal S."/>
            <person name="Alvarez A."/>
            <person name="Arif M."/>
        </authorList>
    </citation>
    <scope>NUCLEOTIDE SEQUENCE [LARGE SCALE GENOMIC DNA]</scope>
    <source>
        <strain evidence="2 3">A5586</strain>
    </source>
</reference>
<dbReference type="InterPro" id="IPR029068">
    <property type="entry name" value="Glyas_Bleomycin-R_OHBP_Dase"/>
</dbReference>
<protein>
    <submittedName>
        <fullName evidence="2">VOC family protein</fullName>
    </submittedName>
</protein>
<dbReference type="SUPFAM" id="SSF54593">
    <property type="entry name" value="Glyoxalase/Bleomycin resistance protein/Dihydroxybiphenyl dioxygenase"/>
    <property type="match status" value="1"/>
</dbReference>
<organism evidence="2 3">
    <name type="scientific">Stenotrophomonas oahuensis</name>
    <dbReference type="NCBI Taxonomy" id="3003271"/>
    <lineage>
        <taxon>Bacteria</taxon>
        <taxon>Pseudomonadati</taxon>
        <taxon>Pseudomonadota</taxon>
        <taxon>Gammaproteobacteria</taxon>
        <taxon>Lysobacterales</taxon>
        <taxon>Lysobacteraceae</taxon>
        <taxon>Stenotrophomonas</taxon>
    </lineage>
</organism>
<keyword evidence="3" id="KW-1185">Reference proteome</keyword>
<dbReference type="Proteomes" id="UP001302072">
    <property type="component" value="Chromosome"/>
</dbReference>
<dbReference type="InterPro" id="IPR037523">
    <property type="entry name" value="VOC_core"/>
</dbReference>
<dbReference type="PROSITE" id="PS51819">
    <property type="entry name" value="VOC"/>
    <property type="match status" value="1"/>
</dbReference>
<proteinExistence type="predicted"/>
<dbReference type="PANTHER" id="PTHR36503:SF2">
    <property type="entry name" value="BLR2408 PROTEIN"/>
    <property type="match status" value="1"/>
</dbReference>
<evidence type="ECO:0000259" key="1">
    <source>
        <dbReference type="PROSITE" id="PS51819"/>
    </source>
</evidence>
<evidence type="ECO:0000313" key="3">
    <source>
        <dbReference type="Proteomes" id="UP001302072"/>
    </source>
</evidence>
<name>A0ABY9YUC9_9GAMM</name>
<accession>A0ABY9YUC9</accession>
<gene>
    <name evidence="2" type="ORF">PDM29_09900</name>
</gene>